<reference evidence="1" key="1">
    <citation type="submission" date="2014-09" db="EMBL/GenBank/DDBJ databases">
        <authorList>
            <person name="Magalhaes I.L.F."/>
            <person name="Oliveira U."/>
            <person name="Santos F.R."/>
            <person name="Vidigal T.H.D.A."/>
            <person name="Brescovit A.D."/>
            <person name="Santos A.J."/>
        </authorList>
    </citation>
    <scope>NUCLEOTIDE SEQUENCE</scope>
    <source>
        <tissue evidence="1">Shoot tissue taken approximately 20 cm above the soil surface</tissue>
    </source>
</reference>
<organism evidence="1">
    <name type="scientific">Arundo donax</name>
    <name type="common">Giant reed</name>
    <name type="synonym">Donax arundinaceus</name>
    <dbReference type="NCBI Taxonomy" id="35708"/>
    <lineage>
        <taxon>Eukaryota</taxon>
        <taxon>Viridiplantae</taxon>
        <taxon>Streptophyta</taxon>
        <taxon>Embryophyta</taxon>
        <taxon>Tracheophyta</taxon>
        <taxon>Spermatophyta</taxon>
        <taxon>Magnoliopsida</taxon>
        <taxon>Liliopsida</taxon>
        <taxon>Poales</taxon>
        <taxon>Poaceae</taxon>
        <taxon>PACMAD clade</taxon>
        <taxon>Arundinoideae</taxon>
        <taxon>Arundineae</taxon>
        <taxon>Arundo</taxon>
    </lineage>
</organism>
<sequence>MSLAPYKTSLCTETSAEG</sequence>
<accession>A0A0A9ELA1</accession>
<proteinExistence type="predicted"/>
<dbReference type="AlphaFoldDB" id="A0A0A9ELA1"/>
<evidence type="ECO:0000313" key="1">
    <source>
        <dbReference type="EMBL" id="JAE00887.1"/>
    </source>
</evidence>
<reference evidence="1" key="2">
    <citation type="journal article" date="2015" name="Data Brief">
        <title>Shoot transcriptome of the giant reed, Arundo donax.</title>
        <authorList>
            <person name="Barrero R.A."/>
            <person name="Guerrero F.D."/>
            <person name="Moolhuijzen P."/>
            <person name="Goolsby J.A."/>
            <person name="Tidwell J."/>
            <person name="Bellgard S.E."/>
            <person name="Bellgard M.I."/>
        </authorList>
    </citation>
    <scope>NUCLEOTIDE SEQUENCE</scope>
    <source>
        <tissue evidence="1">Shoot tissue taken approximately 20 cm above the soil surface</tissue>
    </source>
</reference>
<protein>
    <submittedName>
        <fullName evidence="1">Uncharacterized protein</fullName>
    </submittedName>
</protein>
<dbReference type="EMBL" id="GBRH01197009">
    <property type="protein sequence ID" value="JAE00887.1"/>
    <property type="molecule type" value="Transcribed_RNA"/>
</dbReference>
<name>A0A0A9ELA1_ARUDO</name>